<dbReference type="EMBL" id="CP019698">
    <property type="protein sequence ID" value="AQS59304.1"/>
    <property type="molecule type" value="Genomic_DNA"/>
</dbReference>
<dbReference type="SMART" id="SM00388">
    <property type="entry name" value="HisKA"/>
    <property type="match status" value="1"/>
</dbReference>
<keyword evidence="9" id="KW-0812">Transmembrane</keyword>
<dbReference type="Pfam" id="PF00672">
    <property type="entry name" value="HAMP"/>
    <property type="match status" value="1"/>
</dbReference>
<dbReference type="PANTHER" id="PTHR43711:SF1">
    <property type="entry name" value="HISTIDINE KINASE 1"/>
    <property type="match status" value="1"/>
</dbReference>
<proteinExistence type="predicted"/>
<evidence type="ECO:0000256" key="2">
    <source>
        <dbReference type="ARBA" id="ARBA00004370"/>
    </source>
</evidence>
<dbReference type="STRING" id="1833852.B0537_09520"/>
<keyword evidence="4" id="KW-0597">Phosphoprotein</keyword>
<dbReference type="Proteomes" id="UP000189464">
    <property type="component" value="Chromosome"/>
</dbReference>
<dbReference type="RefSeq" id="WP_077714373.1">
    <property type="nucleotide sequence ID" value="NZ_CP019698.1"/>
</dbReference>
<keyword evidence="7" id="KW-0902">Two-component regulatory system</keyword>
<dbReference type="Gene3D" id="3.30.565.10">
    <property type="entry name" value="Histidine kinase-like ATPase, C-terminal domain"/>
    <property type="match status" value="1"/>
</dbReference>
<dbReference type="GO" id="GO:0016020">
    <property type="term" value="C:membrane"/>
    <property type="evidence" value="ECO:0007669"/>
    <property type="project" value="UniProtKB-SubCell"/>
</dbReference>
<dbReference type="Gene3D" id="1.10.287.130">
    <property type="match status" value="1"/>
</dbReference>
<dbReference type="EC" id="2.7.13.3" evidence="3"/>
<keyword evidence="13" id="KW-1185">Reference proteome</keyword>
<dbReference type="InterPro" id="IPR003660">
    <property type="entry name" value="HAMP_dom"/>
</dbReference>
<dbReference type="Gene3D" id="6.10.340.10">
    <property type="match status" value="1"/>
</dbReference>
<dbReference type="KEGG" id="dfg:B0537_09520"/>
<dbReference type="PRINTS" id="PR00344">
    <property type="entry name" value="BCTRLSENSOR"/>
</dbReference>
<evidence type="ECO:0000256" key="1">
    <source>
        <dbReference type="ARBA" id="ARBA00000085"/>
    </source>
</evidence>
<evidence type="ECO:0000256" key="8">
    <source>
        <dbReference type="ARBA" id="ARBA00023136"/>
    </source>
</evidence>
<dbReference type="InterPro" id="IPR036890">
    <property type="entry name" value="HATPase_C_sf"/>
</dbReference>
<dbReference type="CDD" id="cd00075">
    <property type="entry name" value="HATPase"/>
    <property type="match status" value="1"/>
</dbReference>
<evidence type="ECO:0000313" key="13">
    <source>
        <dbReference type="Proteomes" id="UP000189464"/>
    </source>
</evidence>
<sequence length="488" mass="54545">MKIINIATKLWVIMTLLVLLVIGIASVAQTGFLEGLYYKQQVKQLKDLGNKVAEMARAEQDPVALDEKVALIAWLNNANVMILNERGMVTHCQGMGFSTKDMAMGMHNLHHSPMSMTDLEKLYHGQVVIHKGSNSFLKTDVLSVGMPFKDSNNSNRVVVIHAPLEPLADELKGLQMLTIYTAVGGILLASLLSLFFSRLISKPLVKMNKVALSLARGDYRQRVDMQAKDEMGMLANSLNTLASRLQEKISQLERQEQIRREFVTNVAHEIKTPLAVMQGFTETLLDGLAKTRQERDKYLQNILDEINRLKRLVNEILDLKRMEEGYFDFDREPCDLRDIIHQVQQKLGQLAVEKGLRLEINLANNLPLVICNSDRMARVLVNLLANAIRHTPEGGKITLSAASKDNQVYLCIRDTGEGIAPEDLPLIWERFYKGDKSRNRTQGGTGLGLAIVKQIVEGHGGQISVESKLNEGTTFHIVLPVNPGEHNS</sequence>
<keyword evidence="8 9" id="KW-0472">Membrane</keyword>
<dbReference type="SMART" id="SM00387">
    <property type="entry name" value="HATPase_c"/>
    <property type="match status" value="1"/>
</dbReference>
<evidence type="ECO:0000259" key="10">
    <source>
        <dbReference type="PROSITE" id="PS50109"/>
    </source>
</evidence>
<dbReference type="CDD" id="cd06225">
    <property type="entry name" value="HAMP"/>
    <property type="match status" value="1"/>
</dbReference>
<protein>
    <recommendedName>
        <fullName evidence="3">histidine kinase</fullName>
        <ecNumber evidence="3">2.7.13.3</ecNumber>
    </recommendedName>
</protein>
<comment type="catalytic activity">
    <reaction evidence="1">
        <text>ATP + protein L-histidine = ADP + protein N-phospho-L-histidine.</text>
        <dbReference type="EC" id="2.7.13.3"/>
    </reaction>
</comment>
<accession>A0A1S6IX01</accession>
<evidence type="ECO:0000256" key="9">
    <source>
        <dbReference type="SAM" id="Phobius"/>
    </source>
</evidence>
<dbReference type="OrthoDB" id="112712at2"/>
<dbReference type="SUPFAM" id="SSF55874">
    <property type="entry name" value="ATPase domain of HSP90 chaperone/DNA topoisomerase II/histidine kinase"/>
    <property type="match status" value="1"/>
</dbReference>
<dbReference type="InterPro" id="IPR004358">
    <property type="entry name" value="Sig_transdc_His_kin-like_C"/>
</dbReference>
<dbReference type="CDD" id="cd00082">
    <property type="entry name" value="HisKA"/>
    <property type="match status" value="1"/>
</dbReference>
<feature type="transmembrane region" description="Helical" evidence="9">
    <location>
        <begin position="177"/>
        <end position="200"/>
    </location>
</feature>
<keyword evidence="5" id="KW-0808">Transferase</keyword>
<comment type="subcellular location">
    <subcellularLocation>
        <location evidence="2">Membrane</location>
    </subcellularLocation>
</comment>
<dbReference type="InterPro" id="IPR003594">
    <property type="entry name" value="HATPase_dom"/>
</dbReference>
<dbReference type="PANTHER" id="PTHR43711">
    <property type="entry name" value="TWO-COMPONENT HISTIDINE KINASE"/>
    <property type="match status" value="1"/>
</dbReference>
<evidence type="ECO:0000256" key="5">
    <source>
        <dbReference type="ARBA" id="ARBA00022679"/>
    </source>
</evidence>
<dbReference type="SUPFAM" id="SSF158472">
    <property type="entry name" value="HAMP domain-like"/>
    <property type="match status" value="1"/>
</dbReference>
<dbReference type="GO" id="GO:0000155">
    <property type="term" value="F:phosphorelay sensor kinase activity"/>
    <property type="evidence" value="ECO:0007669"/>
    <property type="project" value="InterPro"/>
</dbReference>
<evidence type="ECO:0000313" key="12">
    <source>
        <dbReference type="EMBL" id="AQS59304.1"/>
    </source>
</evidence>
<name>A0A1S6IX01_9FIRM</name>
<evidence type="ECO:0000256" key="3">
    <source>
        <dbReference type="ARBA" id="ARBA00012438"/>
    </source>
</evidence>
<dbReference type="SMART" id="SM00304">
    <property type="entry name" value="HAMP"/>
    <property type="match status" value="1"/>
</dbReference>
<organism evidence="12 13">
    <name type="scientific">Desulforamulus ferrireducens</name>
    <dbReference type="NCBI Taxonomy" id="1833852"/>
    <lineage>
        <taxon>Bacteria</taxon>
        <taxon>Bacillati</taxon>
        <taxon>Bacillota</taxon>
        <taxon>Clostridia</taxon>
        <taxon>Eubacteriales</taxon>
        <taxon>Peptococcaceae</taxon>
        <taxon>Desulforamulus</taxon>
    </lineage>
</organism>
<evidence type="ECO:0000259" key="11">
    <source>
        <dbReference type="PROSITE" id="PS50885"/>
    </source>
</evidence>
<keyword evidence="6 12" id="KW-0418">Kinase</keyword>
<dbReference type="InterPro" id="IPR036097">
    <property type="entry name" value="HisK_dim/P_sf"/>
</dbReference>
<dbReference type="SUPFAM" id="SSF47384">
    <property type="entry name" value="Homodimeric domain of signal transducing histidine kinase"/>
    <property type="match status" value="1"/>
</dbReference>
<dbReference type="PROSITE" id="PS50885">
    <property type="entry name" value="HAMP"/>
    <property type="match status" value="1"/>
</dbReference>
<dbReference type="Pfam" id="PF02518">
    <property type="entry name" value="HATPase_c"/>
    <property type="match status" value="1"/>
</dbReference>
<dbReference type="Pfam" id="PF00512">
    <property type="entry name" value="HisKA"/>
    <property type="match status" value="1"/>
</dbReference>
<dbReference type="AlphaFoldDB" id="A0A1S6IX01"/>
<dbReference type="InterPro" id="IPR003661">
    <property type="entry name" value="HisK_dim/P_dom"/>
</dbReference>
<dbReference type="InterPro" id="IPR005467">
    <property type="entry name" value="His_kinase_dom"/>
</dbReference>
<gene>
    <name evidence="12" type="ORF">B0537_09520</name>
</gene>
<feature type="domain" description="Histidine kinase" evidence="10">
    <location>
        <begin position="265"/>
        <end position="483"/>
    </location>
</feature>
<evidence type="ECO:0000256" key="7">
    <source>
        <dbReference type="ARBA" id="ARBA00023012"/>
    </source>
</evidence>
<feature type="domain" description="HAMP" evidence="11">
    <location>
        <begin position="198"/>
        <end position="250"/>
    </location>
</feature>
<dbReference type="FunFam" id="3.30.565.10:FF:000006">
    <property type="entry name" value="Sensor histidine kinase WalK"/>
    <property type="match status" value="1"/>
</dbReference>
<dbReference type="PROSITE" id="PS50109">
    <property type="entry name" value="HIS_KIN"/>
    <property type="match status" value="1"/>
</dbReference>
<reference evidence="12 13" key="1">
    <citation type="journal article" date="2016" name="Int. J. Syst. Evol. Microbiol.">
        <title>Desulfotomaculum ferrireducens sp. nov., a moderately thermophilic sulfate-reducing and dissimilatory Fe(III)-reducing bacterium isolated from compost.</title>
        <authorList>
            <person name="Yang G."/>
            <person name="Guo J."/>
            <person name="Zhuang L."/>
            <person name="Yuan Y."/>
            <person name="Zhou S."/>
        </authorList>
    </citation>
    <scope>NUCLEOTIDE SEQUENCE [LARGE SCALE GENOMIC DNA]</scope>
    <source>
        <strain evidence="12 13">GSS09</strain>
    </source>
</reference>
<keyword evidence="9" id="KW-1133">Transmembrane helix</keyword>
<evidence type="ECO:0000256" key="6">
    <source>
        <dbReference type="ARBA" id="ARBA00022777"/>
    </source>
</evidence>
<dbReference type="InterPro" id="IPR050736">
    <property type="entry name" value="Sensor_HK_Regulatory"/>
</dbReference>
<dbReference type="FunFam" id="1.10.287.130:FF:000001">
    <property type="entry name" value="Two-component sensor histidine kinase"/>
    <property type="match status" value="1"/>
</dbReference>
<evidence type="ECO:0000256" key="4">
    <source>
        <dbReference type="ARBA" id="ARBA00022553"/>
    </source>
</evidence>